<evidence type="ECO:0000313" key="1">
    <source>
        <dbReference type="EMBL" id="BCR99244.1"/>
    </source>
</evidence>
<dbReference type="KEGG" id="aluc:AKAW2_40927S"/>
<dbReference type="AlphaFoldDB" id="A0A7R7ZZU5"/>
<organism evidence="1 2">
    <name type="scientific">Aspergillus kawachii</name>
    <name type="common">White koji mold</name>
    <name type="synonym">Aspergillus awamori var. kawachi</name>
    <dbReference type="NCBI Taxonomy" id="1069201"/>
    <lineage>
        <taxon>Eukaryota</taxon>
        <taxon>Fungi</taxon>
        <taxon>Dikarya</taxon>
        <taxon>Ascomycota</taxon>
        <taxon>Pezizomycotina</taxon>
        <taxon>Eurotiomycetes</taxon>
        <taxon>Eurotiomycetidae</taxon>
        <taxon>Eurotiales</taxon>
        <taxon>Aspergillaceae</taxon>
        <taxon>Aspergillus</taxon>
        <taxon>Aspergillus subgen. Circumdati</taxon>
    </lineage>
</organism>
<dbReference type="Proteomes" id="UP000661280">
    <property type="component" value="Chromosome 4"/>
</dbReference>
<dbReference type="RefSeq" id="XP_041543007.1">
    <property type="nucleotide sequence ID" value="XM_041689309.1"/>
</dbReference>
<keyword evidence="2" id="KW-1185">Reference proteome</keyword>
<sequence>MDSAFPSRAAMNCEDIEYLTVSLFGSPAARGMDASLTRRLIDLLNQVDTEITISQIHAKLTVHANRPDSQLRLMPVHFPPKNKPSITLRPLGALPRQLRGLGKAGDLSDGKVLVTVRIISDTTSMKDIVEQCIQSLSASIPGDVADIKIEGIFKFSPDSSLLLLTLPTAVWSMLRRNHSFDFVGVIQSHNLLLCHRSTSMALACGNADLPYRGKD</sequence>
<dbReference type="OrthoDB" id="4760831at2759"/>
<evidence type="ECO:0000313" key="2">
    <source>
        <dbReference type="Proteomes" id="UP000661280"/>
    </source>
</evidence>
<proteinExistence type="predicted"/>
<dbReference type="GeneID" id="64960566"/>
<reference evidence="1" key="1">
    <citation type="submission" date="2021-01" db="EMBL/GenBank/DDBJ databases">
        <authorList>
            <consortium name="Aspergillus luchuensis mut. kawachii IFO 4304 genome sequencing consortium"/>
            <person name="Kazuki M."/>
            <person name="Futagami T."/>
        </authorList>
    </citation>
    <scope>NUCLEOTIDE SEQUENCE</scope>
    <source>
        <strain evidence="1">IFO 4308</strain>
    </source>
</reference>
<gene>
    <name evidence="1" type="ORF">AKAW2_40927S</name>
</gene>
<dbReference type="EMBL" id="AP024428">
    <property type="protein sequence ID" value="BCR99244.1"/>
    <property type="molecule type" value="Genomic_DNA"/>
</dbReference>
<reference evidence="1" key="2">
    <citation type="submission" date="2021-02" db="EMBL/GenBank/DDBJ databases">
        <title>Aspergillus luchuensis mut. kawachii IFO 4304 genome sequence.</title>
        <authorList>
            <person name="Mori K."/>
            <person name="Kadooka C."/>
            <person name="Goto M."/>
            <person name="Futagami T."/>
        </authorList>
    </citation>
    <scope>NUCLEOTIDE SEQUENCE</scope>
    <source>
        <strain evidence="1">IFO 4308</strain>
    </source>
</reference>
<protein>
    <submittedName>
        <fullName evidence="1">Uncharacterized protein</fullName>
    </submittedName>
</protein>
<name>A0A7R7ZZU5_ASPKA</name>
<accession>A0A7R7ZZU5</accession>